<evidence type="ECO:0000313" key="4">
    <source>
        <dbReference type="Proteomes" id="UP000287651"/>
    </source>
</evidence>
<proteinExistence type="predicted"/>
<dbReference type="PANTHER" id="PTHR12802:SF146">
    <property type="entry name" value="PROTEIN REVEILLE 3"/>
    <property type="match status" value="1"/>
</dbReference>
<evidence type="ECO:0000313" key="3">
    <source>
        <dbReference type="EMBL" id="RRT41218.1"/>
    </source>
</evidence>
<gene>
    <name evidence="3" type="ORF">B296_00057983</name>
</gene>
<feature type="compositionally biased region" description="Polar residues" evidence="2">
    <location>
        <begin position="63"/>
        <end position="89"/>
    </location>
</feature>
<sequence>MLVHRYGLLRSHAQKYFLKVQKNGTGAHVPPPRPKRKAAHPYPQKSSKNDNKRSRGATGVDNCHSSSTESPPGSQPNYEENDKANQIPSHNGIPMYHPYRSSIRPVHTTHTEWYAVRPCTAQYIPVRQLTGMQTDRYRAILLKSAIDNRFRPSGIDFDRRLKKKRRKEEEKKKEEVLVAILACTLPVRPRRLRVDREPSLPSLPVGHPPDVAALVARGRLSSPRGETKRWYQYRQNIGMPVRTDK</sequence>
<accession>A0A426XNY8</accession>
<dbReference type="EMBL" id="AMZH03018755">
    <property type="protein sequence ID" value="RRT41218.1"/>
    <property type="molecule type" value="Genomic_DNA"/>
</dbReference>
<dbReference type="AlphaFoldDB" id="A0A426XNY8"/>
<feature type="region of interest" description="Disordered" evidence="2">
    <location>
        <begin position="22"/>
        <end position="95"/>
    </location>
</feature>
<dbReference type="PANTHER" id="PTHR12802">
    <property type="entry name" value="SWI/SNF COMPLEX-RELATED"/>
    <property type="match status" value="1"/>
</dbReference>
<comment type="caution">
    <text evidence="3">The sequence shown here is derived from an EMBL/GenBank/DDBJ whole genome shotgun (WGS) entry which is preliminary data.</text>
</comment>
<evidence type="ECO:0000256" key="2">
    <source>
        <dbReference type="SAM" id="MobiDB-lite"/>
    </source>
</evidence>
<dbReference type="Proteomes" id="UP000287651">
    <property type="component" value="Unassembled WGS sequence"/>
</dbReference>
<name>A0A426XNY8_ENSVE</name>
<evidence type="ECO:0008006" key="5">
    <source>
        <dbReference type="Google" id="ProtNLM"/>
    </source>
</evidence>
<keyword evidence="1" id="KW-0539">Nucleus</keyword>
<reference evidence="3 4" key="1">
    <citation type="journal article" date="2014" name="Agronomy (Basel)">
        <title>A Draft Genome Sequence for Ensete ventricosum, the Drought-Tolerant Tree Against Hunger.</title>
        <authorList>
            <person name="Harrison J."/>
            <person name="Moore K.A."/>
            <person name="Paszkiewicz K."/>
            <person name="Jones T."/>
            <person name="Grant M."/>
            <person name="Ambacheew D."/>
            <person name="Muzemil S."/>
            <person name="Studholme D.J."/>
        </authorList>
    </citation>
    <scope>NUCLEOTIDE SEQUENCE [LARGE SCALE GENOMIC DNA]</scope>
</reference>
<organism evidence="3 4">
    <name type="scientific">Ensete ventricosum</name>
    <name type="common">Abyssinian banana</name>
    <name type="synonym">Musa ensete</name>
    <dbReference type="NCBI Taxonomy" id="4639"/>
    <lineage>
        <taxon>Eukaryota</taxon>
        <taxon>Viridiplantae</taxon>
        <taxon>Streptophyta</taxon>
        <taxon>Embryophyta</taxon>
        <taxon>Tracheophyta</taxon>
        <taxon>Spermatophyta</taxon>
        <taxon>Magnoliopsida</taxon>
        <taxon>Liliopsida</taxon>
        <taxon>Zingiberales</taxon>
        <taxon>Musaceae</taxon>
        <taxon>Ensete</taxon>
    </lineage>
</organism>
<evidence type="ECO:0000256" key="1">
    <source>
        <dbReference type="ARBA" id="ARBA00023242"/>
    </source>
</evidence>
<protein>
    <recommendedName>
        <fullName evidence="5">HTH myb-type domain-containing protein</fullName>
    </recommendedName>
</protein>